<reference evidence="2 3" key="1">
    <citation type="submission" date="2017-08" db="EMBL/GenBank/DDBJ databases">
        <title>The complete genome sequence of a Mycoplasma hyopneumoniae isolate in Korea.</title>
        <authorList>
            <person name="Han J."/>
            <person name="Lee N."/>
        </authorList>
    </citation>
    <scope>NUCLEOTIDE SEQUENCE [LARGE SCALE GENOMIC DNA]</scope>
    <source>
        <strain evidence="2 3">KM014</strain>
    </source>
</reference>
<proteinExistence type="predicted"/>
<keyword evidence="1" id="KW-0472">Membrane</keyword>
<evidence type="ECO:0000313" key="2">
    <source>
        <dbReference type="EMBL" id="ASU14496.1"/>
    </source>
</evidence>
<keyword evidence="1" id="KW-1133">Transmembrane helix</keyword>
<evidence type="ECO:0000256" key="1">
    <source>
        <dbReference type="SAM" id="Phobius"/>
    </source>
</evidence>
<name>A0A223MAL4_MESHO</name>
<protein>
    <submittedName>
        <fullName evidence="2">Uncharacterized protein</fullName>
    </submittedName>
</protein>
<dbReference type="Proteomes" id="UP000215452">
    <property type="component" value="Chromosome"/>
</dbReference>
<accession>A0A223MAL4</accession>
<gene>
    <name evidence="2" type="ORF">CIB43_00605</name>
</gene>
<organism evidence="2 3">
    <name type="scientific">Mesomycoplasma hyopneumoniae</name>
    <name type="common">Mycoplasma hyopneumoniae</name>
    <dbReference type="NCBI Taxonomy" id="2099"/>
    <lineage>
        <taxon>Bacteria</taxon>
        <taxon>Bacillati</taxon>
        <taxon>Mycoplasmatota</taxon>
        <taxon>Mycoplasmoidales</taxon>
        <taxon>Metamycoplasmataceae</taxon>
        <taxon>Mesomycoplasma</taxon>
    </lineage>
</organism>
<evidence type="ECO:0000313" key="3">
    <source>
        <dbReference type="Proteomes" id="UP000215452"/>
    </source>
</evidence>
<sequence>MVKKTLLTIIIIIFQKSTIMIISKLKKILGFTLIGFIPVTFFSYSTVHNNINLTNENSKPQLFSYYHYKPDKAWRARKAWGILQELRWSKHKGLSKNTDYFNPEDFNPEELDFEENHKILITDQGELEILIRGVKQVVYWGGLFWQDKAAWIGRTEIQYTKNRNFSNYYNYNPDQINLKTHAWISGLATPSFVINGKVAYATEKREVTAEIGASAKFEFNSYELIETFEKRNANRLVMNYQGVGWNYKISDFGQYATGLVIDDYEYTSIATNNPLIPDKNSNYRPTIYPYYMDKSKF</sequence>
<dbReference type="AlphaFoldDB" id="A0A223MAL4"/>
<feature type="transmembrane region" description="Helical" evidence="1">
    <location>
        <begin position="29"/>
        <end position="47"/>
    </location>
</feature>
<dbReference type="EMBL" id="CP022714">
    <property type="protein sequence ID" value="ASU14496.1"/>
    <property type="molecule type" value="Genomic_DNA"/>
</dbReference>
<keyword evidence="1" id="KW-0812">Transmembrane</keyword>